<dbReference type="SUPFAM" id="SSF56672">
    <property type="entry name" value="DNA/RNA polymerases"/>
    <property type="match status" value="1"/>
</dbReference>
<feature type="region of interest" description="Disordered" evidence="2">
    <location>
        <begin position="1"/>
        <end position="56"/>
    </location>
</feature>
<gene>
    <name evidence="5" type="ORF">FSP39_015619</name>
</gene>
<feature type="domain" description="Reverse transcriptase" evidence="3">
    <location>
        <begin position="870"/>
        <end position="1047"/>
    </location>
</feature>
<feature type="region of interest" description="Disordered" evidence="2">
    <location>
        <begin position="269"/>
        <end position="324"/>
    </location>
</feature>
<dbReference type="InterPro" id="IPR000477">
    <property type="entry name" value="RT_dom"/>
</dbReference>
<dbReference type="PROSITE" id="PS50878">
    <property type="entry name" value="RT_POL"/>
    <property type="match status" value="2"/>
</dbReference>
<dbReference type="GO" id="GO:0003824">
    <property type="term" value="F:catalytic activity"/>
    <property type="evidence" value="ECO:0007669"/>
    <property type="project" value="UniProtKB-KW"/>
</dbReference>
<dbReference type="Pfam" id="PF17921">
    <property type="entry name" value="Integrase_H2C2"/>
    <property type="match status" value="1"/>
</dbReference>
<dbReference type="InterPro" id="IPR050951">
    <property type="entry name" value="Retrovirus_Pol_polyprotein"/>
</dbReference>
<dbReference type="InterPro" id="IPR043128">
    <property type="entry name" value="Rev_trsase/Diguanyl_cyclase"/>
</dbReference>
<dbReference type="Pfam" id="PF00665">
    <property type="entry name" value="rve"/>
    <property type="match status" value="1"/>
</dbReference>
<evidence type="ECO:0000256" key="1">
    <source>
        <dbReference type="ARBA" id="ARBA00023268"/>
    </source>
</evidence>
<keyword evidence="1" id="KW-0511">Multifunctional enzyme</keyword>
<evidence type="ECO:0000259" key="4">
    <source>
        <dbReference type="PROSITE" id="PS50994"/>
    </source>
</evidence>
<protein>
    <recommendedName>
        <fullName evidence="7">Endonuclease</fullName>
    </recommendedName>
</protein>
<dbReference type="Gene3D" id="3.30.70.270">
    <property type="match status" value="2"/>
</dbReference>
<sequence>MLSLIRKTQSSDSAKTSDFPKKNLQESQSSISSQSPSQGGSTSGPRSERSEASPGVGSLPTCNYCKKKGHVIGECLKLKKKKELKSQACASVRNDRKALDSICSDTPEIQGSKSSSDDFVEDHYKPFLSQGFVSLSDSSEALPVQILRDTGAAQTLLLEGSLPLSEHTFTGRSILLQGVELGVIDVPLHKIYLKSDLITGPVIVGVRPTLPIQGVSLLLGNDLAGGKVVADPIVCEKITSDVVSDDEDDDLYPACAVTRAMARNRLKEAESTSALNEDHPSEDIDLSDTFMSSIDDNVPETSVPLHEDKSPTVPGDDSHPPLERDTDALSREQLLSGQTKDPEIIRLSKRALPREEADKVGECFYIQDGILMRKWRPPDAPPNDVWRVVHQIVVPVAYRGDIMSLAHDTPMAGHLGVNKTYNRILSHFYWPKLRKDVSEFCKSCHSCQMVGKPNQVIPPTPLQPIPAFEEPFSRVLVDCVGPLPKTRSENQYLLTIMCTSTRFPEAIPLRNIKAKTIVKALTKFFTFVGAPKAIQSDQGSNFMSGLFQQVMHELGIKQYKSSAYHPESQGALERFHQTLKTMMKTYCHQYEKDWDEGVHLVLFAAREAVQESLGFSPFELVFGHTVRGPLKLLKEKWLTETSDLNLLDYVSNFKEKLYNACKLAQENLKTSQMKMKTWYDKDARNRVFKPGDKVLVFLPIPGHPLQARYFGPYEIESKISDVNYVVKTPGRRKEKRVCHVNMLKEYFDRSDRNTVKPVSTLANVNTLENCVEPECNEETVEKDFAQSVRLKNSEILTNPEVKLGHLTVHQKEEVHQLMREYTTIFPDVPKKTNASHHDVIVGDASPIKQHPYRLNPIKLQYMRKEIQYMLENDIIEPSNSYWSSPCILVPKPDGTYRLCTDFRKVNSVTKTDSYPIPRIDDCIDKIGSAKFVSKFDLLKGYWQVPLTERAREISAFATPDGLYQYKVMPFGMKNAPATFQRMIHSLLNHLEGCEAYIDDVIIYSDTWDDHLRIMRTFFDILAKANLTVNLAKSEFCHATVEYLGHKVGQGFVTPIMAKVEAVSKFPIPTNKKEIMRFLGMAGFYRKFCPNFSSVVGPLTNLLQKRVNFAWTNDCDESFKKIKCVFMNSPVLSAPNFDKQFKLTVDASDVGIGAALFQENDDGVDRVVWPKCLRFTYKKTAGTLKVYQLSDDNGYDNKMILFSDLETENKWLTASKQLHDDIFSTCIDLSNPTLHPLPCECSSSDFNYSPCGHVITGDLSIVKNDKLRELLKKGPKYRESMSFTWNQNVKIIMDSCEEYARRWAKKEDVQLDTLSEWIKSIRGLLLSRINRLKSTVNTRFVSIFKDPDGITELTYLQEHYVITPADKASNNYTLTCKKYYFDSLVKELGSTPGNPTYTPTNLSASEIIDDHKSALASFGFDTNNLDLDLPYLYCIPKIHKNPYKQRFIAGSSKCSTKSVSILLTKVLSEIKSELQKYCSTVNSRSGINQMWILKNSKELLEHLKSTHFSRIHSIKAFDFSTLYTTIPHFKLKERLAKIISNAFTSKNGNRKYKFIVVNYDKTYFVKEKSDSENKYTETDIIQMLNFLIDNIFVVFGGKVFQQIVGIPMGTNCAPLIVDIFLYSYEAEFIQSLVSEGKRYLASVFNFTYRYIDDVLSINNPKFADYLSSIYPSELEVKETSETNDSASYLDIMLSYNTDGHMNTSLYDKRDDFNFSITNFPFLSSNIPSSPAYGVFISQLIRYARASTKYTDFVLRARRLSDKLLSQGYVCDRLTSSLRKFYGRYGELVIHYDVPLSNMVDDILS</sequence>
<dbReference type="Proteomes" id="UP001186944">
    <property type="component" value="Unassembled WGS sequence"/>
</dbReference>
<dbReference type="EMBL" id="VSWD01000003">
    <property type="protein sequence ID" value="KAK3106228.1"/>
    <property type="molecule type" value="Genomic_DNA"/>
</dbReference>
<dbReference type="GO" id="GO:0015074">
    <property type="term" value="P:DNA integration"/>
    <property type="evidence" value="ECO:0007669"/>
    <property type="project" value="InterPro"/>
</dbReference>
<dbReference type="InterPro" id="IPR012337">
    <property type="entry name" value="RNaseH-like_sf"/>
</dbReference>
<evidence type="ECO:0000313" key="5">
    <source>
        <dbReference type="EMBL" id="KAK3106228.1"/>
    </source>
</evidence>
<evidence type="ECO:0000259" key="3">
    <source>
        <dbReference type="PROSITE" id="PS50878"/>
    </source>
</evidence>
<dbReference type="FunFam" id="3.30.420.10:FF:000032">
    <property type="entry name" value="Retrovirus-related Pol polyprotein from transposon 297-like Protein"/>
    <property type="match status" value="1"/>
</dbReference>
<feature type="compositionally biased region" description="Low complexity" evidence="2">
    <location>
        <begin position="27"/>
        <end position="45"/>
    </location>
</feature>
<dbReference type="InterPro" id="IPR054465">
    <property type="entry name" value="Integrase_p58-like_C"/>
</dbReference>
<feature type="compositionally biased region" description="Polar residues" evidence="2">
    <location>
        <begin position="1"/>
        <end position="16"/>
    </location>
</feature>
<organism evidence="5 6">
    <name type="scientific">Pinctada imbricata</name>
    <name type="common">Atlantic pearl-oyster</name>
    <name type="synonym">Pinctada martensii</name>
    <dbReference type="NCBI Taxonomy" id="66713"/>
    <lineage>
        <taxon>Eukaryota</taxon>
        <taxon>Metazoa</taxon>
        <taxon>Spiralia</taxon>
        <taxon>Lophotrochozoa</taxon>
        <taxon>Mollusca</taxon>
        <taxon>Bivalvia</taxon>
        <taxon>Autobranchia</taxon>
        <taxon>Pteriomorphia</taxon>
        <taxon>Pterioida</taxon>
        <taxon>Pterioidea</taxon>
        <taxon>Pteriidae</taxon>
        <taxon>Pinctada</taxon>
    </lineage>
</organism>
<feature type="compositionally biased region" description="Basic and acidic residues" evidence="2">
    <location>
        <begin position="269"/>
        <end position="282"/>
    </location>
</feature>
<dbReference type="Gene3D" id="1.10.340.70">
    <property type="match status" value="1"/>
</dbReference>
<evidence type="ECO:0000256" key="2">
    <source>
        <dbReference type="SAM" id="MobiDB-lite"/>
    </source>
</evidence>
<dbReference type="CDD" id="cd01647">
    <property type="entry name" value="RT_LTR"/>
    <property type="match status" value="1"/>
</dbReference>
<accession>A0AA88YIK9</accession>
<evidence type="ECO:0008006" key="7">
    <source>
        <dbReference type="Google" id="ProtNLM"/>
    </source>
</evidence>
<feature type="domain" description="Reverse transcriptase" evidence="3">
    <location>
        <begin position="1415"/>
        <end position="1725"/>
    </location>
</feature>
<feature type="domain" description="Integrase catalytic" evidence="4">
    <location>
        <begin position="467"/>
        <end position="625"/>
    </location>
</feature>
<dbReference type="Gene3D" id="4.10.60.10">
    <property type="entry name" value="Zinc finger, CCHC-type"/>
    <property type="match status" value="1"/>
</dbReference>
<dbReference type="FunFam" id="3.30.70.270:FF:000115">
    <property type="entry name" value="Polyprotein of retroviral origin, putative"/>
    <property type="match status" value="1"/>
</dbReference>
<dbReference type="GO" id="GO:0003676">
    <property type="term" value="F:nucleic acid binding"/>
    <property type="evidence" value="ECO:0007669"/>
    <property type="project" value="InterPro"/>
</dbReference>
<dbReference type="InterPro" id="IPR043502">
    <property type="entry name" value="DNA/RNA_pol_sf"/>
</dbReference>
<dbReference type="SUPFAM" id="SSF53098">
    <property type="entry name" value="Ribonuclease H-like"/>
    <property type="match status" value="1"/>
</dbReference>
<comment type="caution">
    <text evidence="5">The sequence shown here is derived from an EMBL/GenBank/DDBJ whole genome shotgun (WGS) entry which is preliminary data.</text>
</comment>
<reference evidence="5" key="1">
    <citation type="submission" date="2019-08" db="EMBL/GenBank/DDBJ databases">
        <title>The improved chromosome-level genome for the pearl oyster Pinctada fucata martensii using PacBio sequencing and Hi-C.</title>
        <authorList>
            <person name="Zheng Z."/>
        </authorList>
    </citation>
    <scope>NUCLEOTIDE SEQUENCE</scope>
    <source>
        <strain evidence="5">ZZ-2019</strain>
        <tissue evidence="5">Adductor muscle</tissue>
    </source>
</reference>
<keyword evidence="6" id="KW-1185">Reference proteome</keyword>
<dbReference type="Gene3D" id="3.10.10.10">
    <property type="entry name" value="HIV Type 1 Reverse Transcriptase, subunit A, domain 1"/>
    <property type="match status" value="1"/>
</dbReference>
<dbReference type="Gene3D" id="3.30.420.10">
    <property type="entry name" value="Ribonuclease H-like superfamily/Ribonuclease H"/>
    <property type="match status" value="1"/>
</dbReference>
<dbReference type="InterPro" id="IPR041588">
    <property type="entry name" value="Integrase_H2C2"/>
</dbReference>
<dbReference type="PANTHER" id="PTHR37984:SF5">
    <property type="entry name" value="PROTEIN NYNRIN-LIKE"/>
    <property type="match status" value="1"/>
</dbReference>
<dbReference type="InterPro" id="IPR001584">
    <property type="entry name" value="Integrase_cat-core"/>
</dbReference>
<dbReference type="Pfam" id="PF22938">
    <property type="entry name" value="Integrase_p58_C"/>
    <property type="match status" value="1"/>
</dbReference>
<dbReference type="PANTHER" id="PTHR37984">
    <property type="entry name" value="PROTEIN CBG26694"/>
    <property type="match status" value="1"/>
</dbReference>
<feature type="compositionally biased region" description="Basic and acidic residues" evidence="2">
    <location>
        <begin position="305"/>
        <end position="324"/>
    </location>
</feature>
<dbReference type="FunFam" id="1.10.340.70:FF:000001">
    <property type="entry name" value="Retrovirus-related Pol polyprotein from transposon gypsy-like Protein"/>
    <property type="match status" value="1"/>
</dbReference>
<dbReference type="PROSITE" id="PS50994">
    <property type="entry name" value="INTEGRASE"/>
    <property type="match status" value="1"/>
</dbReference>
<evidence type="ECO:0000313" key="6">
    <source>
        <dbReference type="Proteomes" id="UP001186944"/>
    </source>
</evidence>
<name>A0AA88YIK9_PINIB</name>
<dbReference type="InterPro" id="IPR036397">
    <property type="entry name" value="RNaseH_sf"/>
</dbReference>
<proteinExistence type="predicted"/>
<dbReference type="InterPro" id="IPR041577">
    <property type="entry name" value="RT_RNaseH_2"/>
</dbReference>
<dbReference type="Pfam" id="PF00078">
    <property type="entry name" value="RVT_1"/>
    <property type="match status" value="1"/>
</dbReference>
<dbReference type="Pfam" id="PF17919">
    <property type="entry name" value="RT_RNaseH_2"/>
    <property type="match status" value="1"/>
</dbReference>